<accession>A0AAD4L8D8</accession>
<organism evidence="4 5">
    <name type="scientific">Lactarius akahatsu</name>
    <dbReference type="NCBI Taxonomy" id="416441"/>
    <lineage>
        <taxon>Eukaryota</taxon>
        <taxon>Fungi</taxon>
        <taxon>Dikarya</taxon>
        <taxon>Basidiomycota</taxon>
        <taxon>Agaricomycotina</taxon>
        <taxon>Agaricomycetes</taxon>
        <taxon>Russulales</taxon>
        <taxon>Russulaceae</taxon>
        <taxon>Lactarius</taxon>
    </lineage>
</organism>
<dbReference type="InterPro" id="IPR045341">
    <property type="entry name" value="DUF6532"/>
</dbReference>
<dbReference type="AlphaFoldDB" id="A0AAD4L8D8"/>
<keyword evidence="5" id="KW-1185">Reference proteome</keyword>
<feature type="coiled-coil region" evidence="1">
    <location>
        <begin position="45"/>
        <end position="72"/>
    </location>
</feature>
<feature type="compositionally biased region" description="Acidic residues" evidence="2">
    <location>
        <begin position="138"/>
        <end position="152"/>
    </location>
</feature>
<sequence length="633" mass="69831">MPSTPSQSQGRRPVTQAKNATQHPRQVVLDAQQKHRSNEVMAKVREQACLERRVAEQEIRAALKNVARIQDQQELKDIQADQPGVAPSLRRHKTLLFNDFVPCYKPIPATEADKESDKDLSEDEAAPVNRDSKREEMGPGEEDDGDIEDGEGEGAQRKTKKKGNSDGDPMRALIDSLRKKPCLVPGKSAADIGLVTKEPPIPAVKGKKPRARLVQSVAHPVDKSKSGICVDWATKVANANSSFTLTTTPATSHSSTRGLGAFAPGSSTTTQSGLPQGAYQKGLDDEVEILHYQASLPGPGSVTLKQGLLKRDLDTNTAFPIEQPAAKKPRTGRRSLPPGAEENNRFRAVFIPTYEWWVRTQANPWVIPDDVAIPVLQSIWDVVYDDVPWVIYANDCVFERVMQHLYEWRSSFRSIADVMIEQFFECKDYRESFKDYDTCQAWAEDMLADCKFIWEKVDQRSGLMCAPFILQVFATHLNSTAGAAEVPALRATGVNEGASIVAKYPPKGALALAAAAVERTLKLWADGEMEVLQAADPMKKQANKPSIKVASKLNPLTGIVSNVASNFSAENWAAKTNNYFKSINKMKLDSLEEVVQLAMPFMSPSKTHRQGCSYGPQSLVEDDEDIRACLVDD</sequence>
<evidence type="ECO:0000313" key="5">
    <source>
        <dbReference type="Proteomes" id="UP001201163"/>
    </source>
</evidence>
<keyword evidence="1" id="KW-0175">Coiled coil</keyword>
<proteinExistence type="predicted"/>
<feature type="region of interest" description="Disordered" evidence="2">
    <location>
        <begin position="1"/>
        <end position="26"/>
    </location>
</feature>
<gene>
    <name evidence="4" type="ORF">EDB92DRAFT_1950889</name>
</gene>
<dbReference type="Pfam" id="PF20149">
    <property type="entry name" value="DUF6532"/>
    <property type="match status" value="1"/>
</dbReference>
<dbReference type="EMBL" id="JAKELL010000077">
    <property type="protein sequence ID" value="KAH8984333.1"/>
    <property type="molecule type" value="Genomic_DNA"/>
</dbReference>
<feature type="region of interest" description="Disordered" evidence="2">
    <location>
        <begin position="111"/>
        <end position="171"/>
    </location>
</feature>
<name>A0AAD4L8D8_9AGAM</name>
<evidence type="ECO:0000256" key="2">
    <source>
        <dbReference type="SAM" id="MobiDB-lite"/>
    </source>
</evidence>
<comment type="caution">
    <text evidence="4">The sequence shown here is derived from an EMBL/GenBank/DDBJ whole genome shotgun (WGS) entry which is preliminary data.</text>
</comment>
<reference evidence="4" key="1">
    <citation type="submission" date="2022-01" db="EMBL/GenBank/DDBJ databases">
        <title>Comparative genomics reveals a dynamic genome evolution in the ectomycorrhizal milk-cap (Lactarius) mushrooms.</title>
        <authorList>
            <consortium name="DOE Joint Genome Institute"/>
            <person name="Lebreton A."/>
            <person name="Tang N."/>
            <person name="Kuo A."/>
            <person name="LaButti K."/>
            <person name="Drula E."/>
            <person name="Barry K."/>
            <person name="Clum A."/>
            <person name="Lipzen A."/>
            <person name="Mousain D."/>
            <person name="Ng V."/>
            <person name="Wang R."/>
            <person name="Wang X."/>
            <person name="Dai Y."/>
            <person name="Henrissat B."/>
            <person name="Grigoriev I.V."/>
            <person name="Guerin-Laguette A."/>
            <person name="Yu F."/>
            <person name="Martin F.M."/>
        </authorList>
    </citation>
    <scope>NUCLEOTIDE SEQUENCE</scope>
    <source>
        <strain evidence="4">QP</strain>
    </source>
</reference>
<evidence type="ECO:0000259" key="3">
    <source>
        <dbReference type="Pfam" id="PF20149"/>
    </source>
</evidence>
<protein>
    <recommendedName>
        <fullName evidence="3">DUF6532 domain-containing protein</fullName>
    </recommendedName>
</protein>
<dbReference type="Proteomes" id="UP001201163">
    <property type="component" value="Unassembled WGS sequence"/>
</dbReference>
<feature type="domain" description="DUF6532" evidence="3">
    <location>
        <begin position="401"/>
        <end position="529"/>
    </location>
</feature>
<feature type="compositionally biased region" description="Polar residues" evidence="2">
    <location>
        <begin position="1"/>
        <end position="24"/>
    </location>
</feature>
<evidence type="ECO:0000313" key="4">
    <source>
        <dbReference type="EMBL" id="KAH8984333.1"/>
    </source>
</evidence>
<evidence type="ECO:0000256" key="1">
    <source>
        <dbReference type="SAM" id="Coils"/>
    </source>
</evidence>
<feature type="region of interest" description="Disordered" evidence="2">
    <location>
        <begin position="319"/>
        <end position="340"/>
    </location>
</feature>